<dbReference type="CDD" id="cd00070">
    <property type="entry name" value="GLECT"/>
    <property type="match status" value="1"/>
</dbReference>
<dbReference type="GO" id="GO:0048030">
    <property type="term" value="F:disaccharide binding"/>
    <property type="evidence" value="ECO:0007669"/>
    <property type="project" value="TreeGrafter"/>
</dbReference>
<keyword evidence="23" id="KW-1185">Reference proteome</keyword>
<keyword evidence="18" id="KW-0539">Nucleus</keyword>
<evidence type="ECO:0000256" key="6">
    <source>
        <dbReference type="ARBA" id="ARBA00022553"/>
    </source>
</evidence>
<keyword evidence="6" id="KW-0597">Phosphoprotein</keyword>
<evidence type="ECO:0000313" key="23">
    <source>
        <dbReference type="Proteomes" id="UP000314983"/>
    </source>
</evidence>
<dbReference type="GO" id="GO:0090280">
    <property type="term" value="P:positive regulation of calcium ion import"/>
    <property type="evidence" value="ECO:0007669"/>
    <property type="project" value="TreeGrafter"/>
</dbReference>
<dbReference type="GO" id="GO:0048246">
    <property type="term" value="P:macrophage chemotaxis"/>
    <property type="evidence" value="ECO:0007669"/>
    <property type="project" value="TreeGrafter"/>
</dbReference>
<evidence type="ECO:0000256" key="8">
    <source>
        <dbReference type="ARBA" id="ARBA00022664"/>
    </source>
</evidence>
<evidence type="ECO:0000256" key="3">
    <source>
        <dbReference type="ARBA" id="ARBA00004613"/>
    </source>
</evidence>
<dbReference type="GO" id="GO:0006397">
    <property type="term" value="P:mRNA processing"/>
    <property type="evidence" value="ECO:0007669"/>
    <property type="project" value="UniProtKB-KW"/>
</dbReference>
<evidence type="ECO:0000256" key="11">
    <source>
        <dbReference type="ARBA" id="ARBA00022737"/>
    </source>
</evidence>
<dbReference type="GO" id="GO:0008380">
    <property type="term" value="P:RNA splicing"/>
    <property type="evidence" value="ECO:0007669"/>
    <property type="project" value="UniProtKB-KW"/>
</dbReference>
<feature type="compositionally biased region" description="Low complexity" evidence="20">
    <location>
        <begin position="58"/>
        <end position="84"/>
    </location>
</feature>
<dbReference type="GO" id="GO:0005615">
    <property type="term" value="C:extracellular space"/>
    <property type="evidence" value="ECO:0007669"/>
    <property type="project" value="TreeGrafter"/>
</dbReference>
<evidence type="ECO:0000256" key="18">
    <source>
        <dbReference type="ARBA" id="ARBA00023242"/>
    </source>
</evidence>
<evidence type="ECO:0000256" key="9">
    <source>
        <dbReference type="ARBA" id="ARBA00022728"/>
    </source>
</evidence>
<evidence type="ECO:0000256" key="13">
    <source>
        <dbReference type="ARBA" id="ARBA00022859"/>
    </source>
</evidence>
<dbReference type="Ensembl" id="ENSEEET00000009376.2">
    <property type="protein sequence ID" value="ENSEEEP00000009258.2"/>
    <property type="gene ID" value="ENSEEEG00000004751.2"/>
</dbReference>
<keyword evidence="8" id="KW-0507">mRNA processing</keyword>
<evidence type="ECO:0000313" key="22">
    <source>
        <dbReference type="Ensembl" id="ENSEEEP00000009258.2"/>
    </source>
</evidence>
<dbReference type="PROSITE" id="PS51304">
    <property type="entry name" value="GALECTIN"/>
    <property type="match status" value="1"/>
</dbReference>
<organism evidence="22 23">
    <name type="scientific">Electrophorus electricus</name>
    <name type="common">Electric eel</name>
    <name type="synonym">Gymnotus electricus</name>
    <dbReference type="NCBI Taxonomy" id="8005"/>
    <lineage>
        <taxon>Eukaryota</taxon>
        <taxon>Metazoa</taxon>
        <taxon>Chordata</taxon>
        <taxon>Craniata</taxon>
        <taxon>Vertebrata</taxon>
        <taxon>Euteleostomi</taxon>
        <taxon>Actinopterygii</taxon>
        <taxon>Neopterygii</taxon>
        <taxon>Teleostei</taxon>
        <taxon>Ostariophysi</taxon>
        <taxon>Gymnotiformes</taxon>
        <taxon>Gymnotoidei</taxon>
        <taxon>Gymnotidae</taxon>
        <taxon>Electrophorus</taxon>
    </lineage>
</organism>
<dbReference type="OMA" id="WPANPTW"/>
<evidence type="ECO:0000256" key="2">
    <source>
        <dbReference type="ARBA" id="ARBA00004496"/>
    </source>
</evidence>
<dbReference type="GO" id="GO:0019863">
    <property type="term" value="F:IgE binding"/>
    <property type="evidence" value="ECO:0007669"/>
    <property type="project" value="UniProtKB-KW"/>
</dbReference>
<dbReference type="InterPro" id="IPR001079">
    <property type="entry name" value="Galectin_CRD"/>
</dbReference>
<evidence type="ECO:0000256" key="17">
    <source>
        <dbReference type="ARBA" id="ARBA00023187"/>
    </source>
</evidence>
<keyword evidence="7" id="KW-0399">Innate immunity</keyword>
<dbReference type="Proteomes" id="UP000314983">
    <property type="component" value="Chromosome 13"/>
</dbReference>
<evidence type="ECO:0000256" key="7">
    <source>
        <dbReference type="ARBA" id="ARBA00022588"/>
    </source>
</evidence>
<dbReference type="GO" id="GO:0043236">
    <property type="term" value="F:laminin binding"/>
    <property type="evidence" value="ECO:0007669"/>
    <property type="project" value="TreeGrafter"/>
</dbReference>
<dbReference type="SMART" id="SM00908">
    <property type="entry name" value="Gal-bind_lectin"/>
    <property type="match status" value="1"/>
</dbReference>
<dbReference type="GO" id="GO:0002548">
    <property type="term" value="P:monocyte chemotaxis"/>
    <property type="evidence" value="ECO:0007669"/>
    <property type="project" value="TreeGrafter"/>
</dbReference>
<dbReference type="GO" id="GO:0045806">
    <property type="term" value="P:negative regulation of endocytosis"/>
    <property type="evidence" value="ECO:0007669"/>
    <property type="project" value="TreeGrafter"/>
</dbReference>
<dbReference type="GeneTree" id="ENSGT00940000165169"/>
<proteinExistence type="predicted"/>
<dbReference type="STRING" id="8005.ENSEEEP00000009258"/>
<evidence type="ECO:0000259" key="21">
    <source>
        <dbReference type="PROSITE" id="PS51304"/>
    </source>
</evidence>
<dbReference type="AlphaFoldDB" id="A0A4W4EBD8"/>
<dbReference type="GO" id="GO:0005737">
    <property type="term" value="C:cytoplasm"/>
    <property type="evidence" value="ECO:0007669"/>
    <property type="project" value="UniProtKB-SubCell"/>
</dbReference>
<dbReference type="GO" id="GO:0030593">
    <property type="term" value="P:neutrophil chemotaxis"/>
    <property type="evidence" value="ECO:0007669"/>
    <property type="project" value="TreeGrafter"/>
</dbReference>
<reference evidence="22" key="5">
    <citation type="submission" date="2025-09" db="UniProtKB">
        <authorList>
            <consortium name="Ensembl"/>
        </authorList>
    </citation>
    <scope>IDENTIFICATION</scope>
</reference>
<evidence type="ECO:0000256" key="5">
    <source>
        <dbReference type="ARBA" id="ARBA00022525"/>
    </source>
</evidence>
<dbReference type="GO" id="GO:0045087">
    <property type="term" value="P:innate immune response"/>
    <property type="evidence" value="ECO:0007669"/>
    <property type="project" value="UniProtKB-KW"/>
</dbReference>
<keyword evidence="5" id="KW-0964">Secreted</keyword>
<sequence length="252" mass="27461">MDLADALDSDTAPSSQQAGGLAWSGQPPWPGQQPGMPGQPPWPGQQPGMPGQPPWPGQQPGMPGQPAWPGQQPGMPGQPAWPGQPVWPGQPNQPSAPGWGGPVPPTGPQNIPPLTVPYSQQLPGGVYNKMLITIQGTVKPQAQRFAINLQGKDCIAFHFNPRFNENHKQVIVTNSMIKQMWGTEEKQCPSFPFVKGQPFEVKILCTTDSFKVAVNKAHLLEYKYRVRELNQITQLCVREDVTLTSVTVETLP</sequence>
<keyword evidence="12" id="KW-0221">Differentiation</keyword>
<dbReference type="Gene3D" id="2.60.120.200">
    <property type="match status" value="1"/>
</dbReference>
<dbReference type="GO" id="GO:0050918">
    <property type="term" value="P:positive chemotaxis"/>
    <property type="evidence" value="ECO:0007669"/>
    <property type="project" value="TreeGrafter"/>
</dbReference>
<keyword evidence="16" id="KW-1015">Disulfide bond</keyword>
<protein>
    <recommendedName>
        <fullName evidence="19">Galectin</fullName>
    </recommendedName>
</protein>
<evidence type="ECO:0000256" key="16">
    <source>
        <dbReference type="ARBA" id="ARBA00023157"/>
    </source>
</evidence>
<evidence type="ECO:0000256" key="15">
    <source>
        <dbReference type="ARBA" id="ARBA00022990"/>
    </source>
</evidence>
<dbReference type="InterPro" id="IPR044156">
    <property type="entry name" value="Galectin-like"/>
</dbReference>
<dbReference type="GO" id="GO:0001772">
    <property type="term" value="C:immunological synapse"/>
    <property type="evidence" value="ECO:0007669"/>
    <property type="project" value="TreeGrafter"/>
</dbReference>
<keyword evidence="15" id="KW-0007">Acetylation</keyword>
<keyword evidence="14" id="KW-0389">IgE-binding protein</keyword>
<reference evidence="23" key="2">
    <citation type="journal article" date="2017" name="Sci. Adv.">
        <title>A tail of two voltages: Proteomic comparison of the three electric organs of the electric eel.</title>
        <authorList>
            <person name="Traeger L.L."/>
            <person name="Sabat G."/>
            <person name="Barrett-Wilt G.A."/>
            <person name="Wells G.B."/>
            <person name="Sussman M.R."/>
        </authorList>
    </citation>
    <scope>NUCLEOTIDE SEQUENCE [LARGE SCALE GENOMIC DNA]</scope>
</reference>
<dbReference type="GO" id="GO:0030154">
    <property type="term" value="P:cell differentiation"/>
    <property type="evidence" value="ECO:0007669"/>
    <property type="project" value="UniProtKB-KW"/>
</dbReference>
<dbReference type="GO" id="GO:0005681">
    <property type="term" value="C:spliceosomal complex"/>
    <property type="evidence" value="ECO:0007669"/>
    <property type="project" value="UniProtKB-KW"/>
</dbReference>
<gene>
    <name evidence="22" type="primary">LOC113579348</name>
</gene>
<evidence type="ECO:0000256" key="20">
    <source>
        <dbReference type="SAM" id="MobiDB-lite"/>
    </source>
</evidence>
<feature type="region of interest" description="Disordered" evidence="20">
    <location>
        <begin position="1"/>
        <end position="116"/>
    </location>
</feature>
<keyword evidence="11" id="KW-0677">Repeat</keyword>
<keyword evidence="9" id="KW-0747">Spliceosome</keyword>
<reference evidence="23" key="1">
    <citation type="journal article" date="2014" name="Science">
        <title>Nonhuman genetics. Genomic basis for the convergent evolution of electric organs.</title>
        <authorList>
            <person name="Gallant J.R."/>
            <person name="Traeger L.L."/>
            <person name="Volkening J.D."/>
            <person name="Moffett H."/>
            <person name="Chen P.H."/>
            <person name="Novina C.D."/>
            <person name="Phillips G.N.Jr."/>
            <person name="Anand R."/>
            <person name="Wells G.B."/>
            <person name="Pinch M."/>
            <person name="Guth R."/>
            <person name="Unguez G.A."/>
            <person name="Albert J.S."/>
            <person name="Zakon H.H."/>
            <person name="Samanta M.P."/>
            <person name="Sussman M.R."/>
        </authorList>
    </citation>
    <scope>NUCLEOTIDE SEQUENCE [LARGE SCALE GENOMIC DNA]</scope>
</reference>
<evidence type="ECO:0000256" key="12">
    <source>
        <dbReference type="ARBA" id="ARBA00022782"/>
    </source>
</evidence>
<dbReference type="GO" id="GO:2001237">
    <property type="term" value="P:negative regulation of extrinsic apoptotic signaling pathway"/>
    <property type="evidence" value="ECO:0007669"/>
    <property type="project" value="TreeGrafter"/>
</dbReference>
<reference evidence="22" key="3">
    <citation type="submission" date="2020-05" db="EMBL/GenBank/DDBJ databases">
        <title>Electrophorus electricus (electric eel) genome, fEleEle1, primary haplotype.</title>
        <authorList>
            <person name="Myers G."/>
            <person name="Meyer A."/>
            <person name="Fedrigo O."/>
            <person name="Formenti G."/>
            <person name="Rhie A."/>
            <person name="Tracey A."/>
            <person name="Sims Y."/>
            <person name="Jarvis E.D."/>
        </authorList>
    </citation>
    <scope>NUCLEOTIDE SEQUENCE [LARGE SCALE GENOMIC DNA]</scope>
</reference>
<dbReference type="Pfam" id="PF00337">
    <property type="entry name" value="Gal-bind_lectin"/>
    <property type="match status" value="1"/>
</dbReference>
<accession>A0A4W4EBD8</accession>
<feature type="compositionally biased region" description="Pro residues" evidence="20">
    <location>
        <begin position="27"/>
        <end position="57"/>
    </location>
</feature>
<dbReference type="PANTHER" id="PTHR11346">
    <property type="entry name" value="GALECTIN"/>
    <property type="match status" value="1"/>
</dbReference>
<evidence type="ECO:0000256" key="10">
    <source>
        <dbReference type="ARBA" id="ARBA00022734"/>
    </source>
</evidence>
<feature type="compositionally biased region" description="Pro residues" evidence="20">
    <location>
        <begin position="102"/>
        <end position="115"/>
    </location>
</feature>
<keyword evidence="4" id="KW-0963">Cytoplasm</keyword>
<dbReference type="PANTHER" id="PTHR11346:SF26">
    <property type="entry name" value="GALECTIN-3"/>
    <property type="match status" value="1"/>
</dbReference>
<comment type="subcellular location">
    <subcellularLocation>
        <location evidence="2">Cytoplasm</location>
    </subcellularLocation>
    <subcellularLocation>
        <location evidence="1">Nucleus</location>
    </subcellularLocation>
    <subcellularLocation>
        <location evidence="3">Secreted</location>
    </subcellularLocation>
</comment>
<keyword evidence="10 19" id="KW-0430">Lectin</keyword>
<evidence type="ECO:0000256" key="4">
    <source>
        <dbReference type="ARBA" id="ARBA00022490"/>
    </source>
</evidence>
<dbReference type="SUPFAM" id="SSF49899">
    <property type="entry name" value="Concanavalin A-like lectins/glucanases"/>
    <property type="match status" value="1"/>
</dbReference>
<keyword evidence="17" id="KW-0508">mRNA splicing</keyword>
<name>A0A4W4EBD8_ELEEL</name>
<dbReference type="FunFam" id="2.60.120.200:FF:000023">
    <property type="entry name" value="Galectin"/>
    <property type="match status" value="1"/>
</dbReference>
<dbReference type="GO" id="GO:0048245">
    <property type="term" value="P:eosinophil chemotaxis"/>
    <property type="evidence" value="ECO:0007669"/>
    <property type="project" value="TreeGrafter"/>
</dbReference>
<feature type="domain" description="Galectin" evidence="21">
    <location>
        <begin position="118"/>
        <end position="249"/>
    </location>
</feature>
<reference evidence="22" key="4">
    <citation type="submission" date="2025-08" db="UniProtKB">
        <authorList>
            <consortium name="Ensembl"/>
        </authorList>
    </citation>
    <scope>IDENTIFICATION</scope>
</reference>
<dbReference type="InterPro" id="IPR013320">
    <property type="entry name" value="ConA-like_dom_sf"/>
</dbReference>
<evidence type="ECO:0000256" key="1">
    <source>
        <dbReference type="ARBA" id="ARBA00004123"/>
    </source>
</evidence>
<evidence type="ECO:0000256" key="19">
    <source>
        <dbReference type="RuleBase" id="RU102079"/>
    </source>
</evidence>
<evidence type="ECO:0000256" key="14">
    <source>
        <dbReference type="ARBA" id="ARBA00022972"/>
    </source>
</evidence>
<dbReference type="SMART" id="SM00276">
    <property type="entry name" value="GLECT"/>
    <property type="match status" value="1"/>
</dbReference>
<keyword evidence="13" id="KW-0391">Immunity</keyword>